<dbReference type="Proteomes" id="UP001530293">
    <property type="component" value="Unassembled WGS sequence"/>
</dbReference>
<reference evidence="3 4" key="1">
    <citation type="submission" date="2024-10" db="EMBL/GenBank/DDBJ databases">
        <title>Updated reference genomes for cyclostephanoid diatoms.</title>
        <authorList>
            <person name="Roberts W.R."/>
            <person name="Alverson A.J."/>
        </authorList>
    </citation>
    <scope>NUCLEOTIDE SEQUENCE [LARGE SCALE GENOMIC DNA]</scope>
    <source>
        <strain evidence="3 4">AJA232-27</strain>
    </source>
</reference>
<dbReference type="EMBL" id="JALLBG020000156">
    <property type="protein sequence ID" value="KAL3761167.1"/>
    <property type="molecule type" value="Genomic_DNA"/>
</dbReference>
<evidence type="ECO:0000256" key="1">
    <source>
        <dbReference type="SAM" id="MobiDB-lite"/>
    </source>
</evidence>
<accession>A0ABD3MG89</accession>
<protein>
    <submittedName>
        <fullName evidence="3">Uncharacterized protein</fullName>
    </submittedName>
</protein>
<name>A0ABD3MG89_9STRA</name>
<keyword evidence="2" id="KW-0732">Signal</keyword>
<gene>
    <name evidence="3" type="ORF">ACHAWU_000262</name>
</gene>
<comment type="caution">
    <text evidence="3">The sequence shown here is derived from an EMBL/GenBank/DDBJ whole genome shotgun (WGS) entry which is preliminary data.</text>
</comment>
<proteinExistence type="predicted"/>
<organism evidence="3 4">
    <name type="scientific">Discostella pseudostelligera</name>
    <dbReference type="NCBI Taxonomy" id="259834"/>
    <lineage>
        <taxon>Eukaryota</taxon>
        <taxon>Sar</taxon>
        <taxon>Stramenopiles</taxon>
        <taxon>Ochrophyta</taxon>
        <taxon>Bacillariophyta</taxon>
        <taxon>Coscinodiscophyceae</taxon>
        <taxon>Thalassiosirophycidae</taxon>
        <taxon>Stephanodiscales</taxon>
        <taxon>Stephanodiscaceae</taxon>
        <taxon>Discostella</taxon>
    </lineage>
</organism>
<feature type="region of interest" description="Disordered" evidence="1">
    <location>
        <begin position="65"/>
        <end position="100"/>
    </location>
</feature>
<dbReference type="InterPro" id="IPR036444">
    <property type="entry name" value="PLipase_A2_dom_sf"/>
</dbReference>
<keyword evidence="4" id="KW-1185">Reference proteome</keyword>
<sequence>MKFLFVYYATLSLVLALILTLAAVTQIDAQELFEAAMQEDPKQQDQGGIFASSAKNYRTNAMTSHMDGKATKVPTTQSPTTGQTPAPTHQVTTAKSGKGAKDKAPGFVLTGADDAGLKIVSCDHSSVEIAGTRATEIQLGNIIIYAPHGTATCTLCNPLYRKVQSISTSAQNAANLLLTTTFITLSEIVTLGITPDDISLGSEMIEPRFECPHSKIQQTVDEVASTSADHTTGKKEGVVQEEDYTAMAYGKELSLLTSSTSPDESLSILTGSCNANWLTKNYDGRCTHTNCYVGQDGDPNNCFACKAACDNGCGAAGSVFNTDGNFGTFDFGPACCNHDHCWSTNSFSREACDSTFCYALQSACPPPTLVDVLLYLFFPLVGFPSIFGCDVLASLFCFAVSETSISDKAYADAQRLQALYEETDICIAKCPTTQESGGQGTTVLKIDMLRTSGTFPFWYEMYGIPDQLTIEYEGQVIFDTGGLVSGYLSSSASFNGSSKIITVTINAPLDGTAWDVYVGCPSGL</sequence>
<evidence type="ECO:0000256" key="2">
    <source>
        <dbReference type="SAM" id="SignalP"/>
    </source>
</evidence>
<evidence type="ECO:0000313" key="3">
    <source>
        <dbReference type="EMBL" id="KAL3761167.1"/>
    </source>
</evidence>
<evidence type="ECO:0000313" key="4">
    <source>
        <dbReference type="Proteomes" id="UP001530293"/>
    </source>
</evidence>
<feature type="chain" id="PRO_5044757867" evidence="2">
    <location>
        <begin position="30"/>
        <end position="524"/>
    </location>
</feature>
<feature type="signal peptide" evidence="2">
    <location>
        <begin position="1"/>
        <end position="29"/>
    </location>
</feature>
<feature type="compositionally biased region" description="Low complexity" evidence="1">
    <location>
        <begin position="74"/>
        <end position="88"/>
    </location>
</feature>
<dbReference type="AlphaFoldDB" id="A0ABD3MG89"/>
<dbReference type="SUPFAM" id="SSF48619">
    <property type="entry name" value="Phospholipase A2, PLA2"/>
    <property type="match status" value="1"/>
</dbReference>